<dbReference type="RefSeq" id="WP_158018136.1">
    <property type="nucleotide sequence ID" value="NZ_CBCSKE010000059.1"/>
</dbReference>
<dbReference type="EMBL" id="LR130759">
    <property type="protein sequence ID" value="VDM90461.1"/>
    <property type="molecule type" value="Genomic_DNA"/>
</dbReference>
<reference evidence="2" key="1">
    <citation type="submission" date="2018-02" db="EMBL/GenBank/DDBJ databases">
        <authorList>
            <person name="Seth-Smith MB H."/>
            <person name="Seth-Smith H."/>
        </authorList>
    </citation>
    <scope>NUCLEOTIDE SEQUENCE [LARGE SCALE GENOMIC DNA]</scope>
</reference>
<evidence type="ECO:0008006" key="3">
    <source>
        <dbReference type="Google" id="ProtNLM"/>
    </source>
</evidence>
<proteinExistence type="predicted"/>
<evidence type="ECO:0000313" key="2">
    <source>
        <dbReference type="Proteomes" id="UP000269998"/>
    </source>
</evidence>
<dbReference type="Pfam" id="PF11228">
    <property type="entry name" value="DUF3027"/>
    <property type="match status" value="1"/>
</dbReference>
<dbReference type="AlphaFoldDB" id="A0A447GJ09"/>
<sequence length="264" mass="27814">MTGPFEESAVATMTEWPADLASILTGAADQARTAVEEFSGADAVGDYLGVSYDDPNTATHRFLSHLPGYQGWQWAVVVATHGGADHATISEVVLVPGPTALLAPAWVPWEQRVRPGDLGPGDLLAPAKDDPRLVPGYRASGDAQIDEIAAEIGLGRRWVMSALGRAEAAERWRNGEHGPDSPMARSTKRVCRDCGFFLPLAGSLGAMFGVCGNELSADGQVVDKQYGCGAHSDTPAPTGGGSPMYEPYDDAVLDIVERPAEPAD</sequence>
<dbReference type="Proteomes" id="UP000269998">
    <property type="component" value="Chromosome"/>
</dbReference>
<keyword evidence="2" id="KW-1185">Reference proteome</keyword>
<organism evidence="1 2">
    <name type="scientific">Mycobacterium basiliense</name>
    <dbReference type="NCBI Taxonomy" id="2094119"/>
    <lineage>
        <taxon>Bacteria</taxon>
        <taxon>Bacillati</taxon>
        <taxon>Actinomycetota</taxon>
        <taxon>Actinomycetes</taxon>
        <taxon>Mycobacteriales</taxon>
        <taxon>Mycobacteriaceae</taxon>
        <taxon>Mycobacterium</taxon>
    </lineage>
</organism>
<name>A0A447GJ09_9MYCO</name>
<protein>
    <recommendedName>
        <fullName evidence="3">DUF3027 domain-containing protein</fullName>
    </recommendedName>
</protein>
<gene>
    <name evidence="1" type="ORF">MB901379_04062</name>
</gene>
<evidence type="ECO:0000313" key="1">
    <source>
        <dbReference type="EMBL" id="VDM90461.1"/>
    </source>
</evidence>
<accession>A0A447GJ09</accession>
<dbReference type="InterPro" id="IPR021391">
    <property type="entry name" value="DUF3027"/>
</dbReference>
<dbReference type="OrthoDB" id="3210158at2"/>
<dbReference type="KEGG" id="mbai:MB901379_04062"/>